<accession>A0A369JK08</accession>
<keyword evidence="3" id="KW-1185">Reference proteome</keyword>
<dbReference type="AlphaFoldDB" id="A0A369JK08"/>
<organism evidence="2 3">
    <name type="scientific">Hypsizygus marmoreus</name>
    <name type="common">White beech mushroom</name>
    <name type="synonym">Agaricus marmoreus</name>
    <dbReference type="NCBI Taxonomy" id="39966"/>
    <lineage>
        <taxon>Eukaryota</taxon>
        <taxon>Fungi</taxon>
        <taxon>Dikarya</taxon>
        <taxon>Basidiomycota</taxon>
        <taxon>Agaricomycotina</taxon>
        <taxon>Agaricomycetes</taxon>
        <taxon>Agaricomycetidae</taxon>
        <taxon>Agaricales</taxon>
        <taxon>Tricholomatineae</taxon>
        <taxon>Lyophyllaceae</taxon>
        <taxon>Hypsizygus</taxon>
    </lineage>
</organism>
<evidence type="ECO:0000313" key="2">
    <source>
        <dbReference type="EMBL" id="RDB20043.1"/>
    </source>
</evidence>
<name>A0A369JK08_HYPMA</name>
<dbReference type="InterPro" id="IPR052980">
    <property type="entry name" value="Crinkler_effector"/>
</dbReference>
<evidence type="ECO:0000256" key="1">
    <source>
        <dbReference type="SAM" id="MobiDB-lite"/>
    </source>
</evidence>
<dbReference type="PANTHER" id="PTHR33129">
    <property type="entry name" value="PROTEIN KINASE DOMAIN-CONTAINING PROTEIN-RELATED"/>
    <property type="match status" value="1"/>
</dbReference>
<sequence>MYWIMRAGQRTSVRSEMKPLHRSHTHLKPPTLTTMSPKAQGSSEDPNWPDKANWKVAPEECQEFLRHFRNPTTAVAAEPPVFPYTLPFPSSLDPLGVLRDSGDKLLVRESYHRLFKRVCGLRESFPTSGVVVTGQPGIGKTTWLYYILVQLLRELEVVILATRGLIIVFYHDGVYHLVNTSVSWLDLPRPSGLLRRPIWCLIDPDKEVKEPPAALTAPSIFPVEAASLNAGRYSAWMKQREGRMWALPLWSHEELQAGLKLQSGYQMLVNAEQDAPSSTVALADEAIPPAIEEKLKSAIATYGTSAWDVYTAIFTPKPLRKSLYDAICDLTSADIISAFPSLNSTPSKLSYMIVSINPCPPMGSALDENDAFVINFKSAEIMNLVKAKHMLLQHNDARNLLSRCRTLPESSAFAGWVFETMAHTILSADSEDPSFGIDLVDLVPMVKSAGSPATNPVFVTPDSSSTSSSLTKRFPMQKRNIHDVDFKSLSQHEPYRDYYVPNTPNNPLFDSFVFEFKETAKTGVAVLWIIKSTIHTENQGSDEGYAHINAIREVALEHTKTLLKTSKKRKRGRPEPNVELKYVLVCPNPPQDVEWTWIMPKGWEEHGGKLRGDVYCQRIPV</sequence>
<feature type="region of interest" description="Disordered" evidence="1">
    <location>
        <begin position="13"/>
        <end position="51"/>
    </location>
</feature>
<gene>
    <name evidence="2" type="ORF">Hypma_013107</name>
</gene>
<protein>
    <recommendedName>
        <fullName evidence="4">Crinkler (CRN) family protein</fullName>
    </recommendedName>
</protein>
<proteinExistence type="predicted"/>
<dbReference type="EMBL" id="LUEZ02000071">
    <property type="protein sequence ID" value="RDB20043.1"/>
    <property type="molecule type" value="Genomic_DNA"/>
</dbReference>
<evidence type="ECO:0008006" key="4">
    <source>
        <dbReference type="Google" id="ProtNLM"/>
    </source>
</evidence>
<evidence type="ECO:0000313" key="3">
    <source>
        <dbReference type="Proteomes" id="UP000076154"/>
    </source>
</evidence>
<dbReference type="Proteomes" id="UP000076154">
    <property type="component" value="Unassembled WGS sequence"/>
</dbReference>
<dbReference type="STRING" id="39966.A0A369JK08"/>
<comment type="caution">
    <text evidence="2">The sequence shown here is derived from an EMBL/GenBank/DDBJ whole genome shotgun (WGS) entry which is preliminary data.</text>
</comment>
<feature type="compositionally biased region" description="Polar residues" evidence="1">
    <location>
        <begin position="31"/>
        <end position="45"/>
    </location>
</feature>
<reference evidence="2" key="1">
    <citation type="submission" date="2018-04" db="EMBL/GenBank/DDBJ databases">
        <title>Whole genome sequencing of Hypsizygus marmoreus.</title>
        <authorList>
            <person name="Choi I.-G."/>
            <person name="Min B."/>
            <person name="Kim J.-G."/>
            <person name="Kim S."/>
            <person name="Oh Y.-L."/>
            <person name="Kong W.-S."/>
            <person name="Park H."/>
            <person name="Jeong J."/>
            <person name="Song E.-S."/>
        </authorList>
    </citation>
    <scope>NUCLEOTIDE SEQUENCE [LARGE SCALE GENOMIC DNA]</scope>
    <source>
        <strain evidence="2">51987-8</strain>
    </source>
</reference>
<dbReference type="OrthoDB" id="2340858at2759"/>
<dbReference type="InParanoid" id="A0A369JK08"/>